<dbReference type="AlphaFoldDB" id="A0A1W6MHU3"/>
<dbReference type="PANTHER" id="PTHR43546">
    <property type="entry name" value="UPF0173 METAL-DEPENDENT HYDROLASE MJ1163-RELATED"/>
    <property type="match status" value="1"/>
</dbReference>
<accession>A0A1W6MHU3</accession>
<dbReference type="SUPFAM" id="SSF56281">
    <property type="entry name" value="Metallo-hydrolase/oxidoreductase"/>
    <property type="match status" value="1"/>
</dbReference>
<dbReference type="Gene3D" id="3.60.15.10">
    <property type="entry name" value="Ribonuclease Z/Hydroxyacylglutathione hydrolase-like"/>
    <property type="match status" value="1"/>
</dbReference>
<organism evidence="1 2">
    <name type="scientific">Nonlabens spongiae</name>
    <dbReference type="NCBI Taxonomy" id="331648"/>
    <lineage>
        <taxon>Bacteria</taxon>
        <taxon>Pseudomonadati</taxon>
        <taxon>Bacteroidota</taxon>
        <taxon>Flavobacteriia</taxon>
        <taxon>Flavobacteriales</taxon>
        <taxon>Flavobacteriaceae</taxon>
        <taxon>Nonlabens</taxon>
    </lineage>
</organism>
<dbReference type="InterPro" id="IPR036866">
    <property type="entry name" value="RibonucZ/Hydroxyglut_hydro"/>
</dbReference>
<evidence type="ECO:0000313" key="2">
    <source>
        <dbReference type="Proteomes" id="UP000193431"/>
    </source>
</evidence>
<proteinExistence type="predicted"/>
<dbReference type="Pfam" id="PF13483">
    <property type="entry name" value="Lactamase_B_3"/>
    <property type="match status" value="1"/>
</dbReference>
<evidence type="ECO:0008006" key="3">
    <source>
        <dbReference type="Google" id="ProtNLM"/>
    </source>
</evidence>
<dbReference type="InterPro" id="IPR050114">
    <property type="entry name" value="UPF0173_UPF0282_UlaG_hydrolase"/>
</dbReference>
<reference evidence="1 2" key="1">
    <citation type="submission" date="2016-11" db="EMBL/GenBank/DDBJ databases">
        <title>Trade-off between light-utilization and light-protection in marine flavobacteria.</title>
        <authorList>
            <person name="Kumagai Y."/>
        </authorList>
    </citation>
    <scope>NUCLEOTIDE SEQUENCE [LARGE SCALE GENOMIC DNA]</scope>
    <source>
        <strain evidence="1 2">JCM 13191</strain>
    </source>
</reference>
<dbReference type="OrthoDB" id="9789133at2"/>
<dbReference type="RefSeq" id="WP_085765984.1">
    <property type="nucleotide sequence ID" value="NZ_CP019344.1"/>
</dbReference>
<sequence length="267" mass="30041">MKVKLLLAFLATAAIYSCKNEDKSAIENEDTSTASMNESSDESNYKPDLEIIPVEHASFVMKWDGIVFYVDPTGNGSSYTSQGEADYIFITDIHSDHMSPSTLDQVVRKNSKVIVPAAVNKNIDSLKLNPTILNNGMDKMMGDFKFSAIPMYNLTEDRLKFHEKGRGNGYVIEKNGYKVYISGDTEDIPEMRNLEGINTAFLCMNLPYTMTSEQAVDAVKAFQPNRVIPYHYRGNDGFQDVEAFKENVEAMDIDTQVELMNWYPSKG</sequence>
<protein>
    <recommendedName>
        <fullName evidence="3">MBL fold metallo-hydrolase</fullName>
    </recommendedName>
</protein>
<dbReference type="STRING" id="331648.BST97_03785"/>
<dbReference type="PROSITE" id="PS51257">
    <property type="entry name" value="PROKAR_LIPOPROTEIN"/>
    <property type="match status" value="1"/>
</dbReference>
<evidence type="ECO:0000313" key="1">
    <source>
        <dbReference type="EMBL" id="ARN77178.1"/>
    </source>
</evidence>
<dbReference type="Proteomes" id="UP000193431">
    <property type="component" value="Chromosome"/>
</dbReference>
<keyword evidence="2" id="KW-1185">Reference proteome</keyword>
<gene>
    <name evidence="1" type="ORF">BST97_03785</name>
</gene>
<dbReference type="EMBL" id="CP019344">
    <property type="protein sequence ID" value="ARN77178.1"/>
    <property type="molecule type" value="Genomic_DNA"/>
</dbReference>
<dbReference type="PANTHER" id="PTHR43546:SF3">
    <property type="entry name" value="UPF0173 METAL-DEPENDENT HYDROLASE MJ1163"/>
    <property type="match status" value="1"/>
</dbReference>
<name>A0A1W6MHU3_9FLAO</name>